<keyword evidence="3" id="KW-1133">Transmembrane helix</keyword>
<feature type="compositionally biased region" description="Basic and acidic residues" evidence="2">
    <location>
        <begin position="117"/>
        <end position="126"/>
    </location>
</feature>
<keyword evidence="1" id="KW-0175">Coiled coil</keyword>
<dbReference type="AlphaFoldDB" id="A0A934KR83"/>
<comment type="caution">
    <text evidence="4">The sequence shown here is derived from an EMBL/GenBank/DDBJ whole genome shotgun (WGS) entry which is preliminary data.</text>
</comment>
<evidence type="ECO:0000256" key="3">
    <source>
        <dbReference type="SAM" id="Phobius"/>
    </source>
</evidence>
<name>A0A934KR83_9BACT</name>
<evidence type="ECO:0000256" key="2">
    <source>
        <dbReference type="SAM" id="MobiDB-lite"/>
    </source>
</evidence>
<gene>
    <name evidence="4" type="ORF">JF887_13025</name>
</gene>
<reference evidence="4 5" key="1">
    <citation type="submission" date="2020-10" db="EMBL/GenBank/DDBJ databases">
        <title>Ca. Dormibacterota MAGs.</title>
        <authorList>
            <person name="Montgomery K."/>
        </authorList>
    </citation>
    <scope>NUCLEOTIDE SEQUENCE [LARGE SCALE GENOMIC DNA]</scope>
    <source>
        <strain evidence="4">Mitchell_Peninsula_5</strain>
    </source>
</reference>
<protein>
    <submittedName>
        <fullName evidence="4">Uncharacterized protein</fullName>
    </submittedName>
</protein>
<evidence type="ECO:0000313" key="5">
    <source>
        <dbReference type="Proteomes" id="UP000614410"/>
    </source>
</evidence>
<sequence length="298" mass="31316">MSRSLKVVLAGWLSGFVVTAVWGAVHPDAHRTLTSLLRPALIILGLLLVANLVAARFARHDDGVVREEAQAPERTVARKSSAPAVSPAVADMSGRSRTVPDPARRVEAPPVATELPRYAREAPPDEALPRAERLAAAEQGAPSVTAALPRYAREAPPYDPLPEADTSAAAHQEAAPVATALPRYAREAPAYDPLPEAAKPPAEPAVVTEPAVLQPVAADDKAPPAPAASTPAVADPAVARIALLEERLAREQERLDAVLRAMAEAEATAESDGEPEVELVGIHPEAAELEPALRQQVL</sequence>
<proteinExistence type="predicted"/>
<dbReference type="Proteomes" id="UP000614410">
    <property type="component" value="Unassembled WGS sequence"/>
</dbReference>
<feature type="compositionally biased region" description="Low complexity" evidence="2">
    <location>
        <begin position="80"/>
        <end position="90"/>
    </location>
</feature>
<evidence type="ECO:0000313" key="4">
    <source>
        <dbReference type="EMBL" id="MBJ7610335.1"/>
    </source>
</evidence>
<keyword evidence="3" id="KW-0812">Transmembrane</keyword>
<keyword evidence="3" id="KW-0472">Membrane</keyword>
<dbReference type="EMBL" id="JAEKNN010000061">
    <property type="protein sequence ID" value="MBJ7610335.1"/>
    <property type="molecule type" value="Genomic_DNA"/>
</dbReference>
<feature type="transmembrane region" description="Helical" evidence="3">
    <location>
        <begin position="39"/>
        <end position="58"/>
    </location>
</feature>
<evidence type="ECO:0000256" key="1">
    <source>
        <dbReference type="SAM" id="Coils"/>
    </source>
</evidence>
<feature type="region of interest" description="Disordered" evidence="2">
    <location>
        <begin position="154"/>
        <end position="175"/>
    </location>
</feature>
<accession>A0A934KR83</accession>
<feature type="region of interest" description="Disordered" evidence="2">
    <location>
        <begin position="69"/>
        <end position="126"/>
    </location>
</feature>
<organism evidence="4 5">
    <name type="scientific">Candidatus Amunia macphersoniae</name>
    <dbReference type="NCBI Taxonomy" id="3127014"/>
    <lineage>
        <taxon>Bacteria</taxon>
        <taxon>Bacillati</taxon>
        <taxon>Candidatus Dormiibacterota</taxon>
        <taxon>Candidatus Dormibacteria</taxon>
        <taxon>Candidatus Aeolococcales</taxon>
        <taxon>Candidatus Aeolococcaceae</taxon>
        <taxon>Candidatus Amunia</taxon>
    </lineage>
</organism>
<feature type="coiled-coil region" evidence="1">
    <location>
        <begin position="241"/>
        <end position="268"/>
    </location>
</feature>